<sequence length="183" mass="19892">MTLTVSHCLSQLNSAPREEALAMIAPLAERSTWVAEGAVDRRPFASDADVAAALAEVILTAPASRRITMFRAHPELAGREAVDGQMTEESTGEQGRLGLMSLATATHTRLVQLNAAYQARFGYPFIIALHRVPDLETLLLLFEKRLAADPVEEHVTTLAEITSVIRARAARAFTTPSIEIQTT</sequence>
<dbReference type="NCBIfam" id="TIGR03164">
    <property type="entry name" value="UHCUDC"/>
    <property type="match status" value="1"/>
</dbReference>
<keyword evidence="4" id="KW-0659">Purine metabolism</keyword>
<keyword evidence="5" id="KW-0210">Decarboxylase</keyword>
<evidence type="ECO:0000256" key="4">
    <source>
        <dbReference type="ARBA" id="ARBA00022631"/>
    </source>
</evidence>
<dbReference type="EC" id="4.1.1.97" evidence="3"/>
<evidence type="ECO:0000256" key="1">
    <source>
        <dbReference type="ARBA" id="ARBA00001163"/>
    </source>
</evidence>
<dbReference type="Gene3D" id="1.10.3330.10">
    <property type="entry name" value="Oxo-4-hydroxy-4-carboxy-5-ureidoimidazoline decarboxylase"/>
    <property type="match status" value="1"/>
</dbReference>
<evidence type="ECO:0000256" key="2">
    <source>
        <dbReference type="ARBA" id="ARBA00004754"/>
    </source>
</evidence>
<evidence type="ECO:0000256" key="5">
    <source>
        <dbReference type="ARBA" id="ARBA00022793"/>
    </source>
</evidence>
<evidence type="ECO:0000256" key="6">
    <source>
        <dbReference type="ARBA" id="ARBA00023239"/>
    </source>
</evidence>
<dbReference type="Pfam" id="PF09349">
    <property type="entry name" value="OHCU_decarbox"/>
    <property type="match status" value="1"/>
</dbReference>
<accession>A0A1Y5TNR7</accession>
<dbReference type="GO" id="GO:0000255">
    <property type="term" value="P:allantoin metabolic process"/>
    <property type="evidence" value="ECO:0007669"/>
    <property type="project" value="InterPro"/>
</dbReference>
<dbReference type="GO" id="GO:0019628">
    <property type="term" value="P:urate catabolic process"/>
    <property type="evidence" value="ECO:0007669"/>
    <property type="project" value="UniProtKB-UniPathway"/>
</dbReference>
<evidence type="ECO:0000313" key="9">
    <source>
        <dbReference type="Proteomes" id="UP000193307"/>
    </source>
</evidence>
<comment type="pathway">
    <text evidence="2">Purine metabolism; urate degradation; (S)-allantoin from urate: step 3/3.</text>
</comment>
<dbReference type="PANTHER" id="PTHR43466:SF1">
    <property type="entry name" value="2-OXO-4-HYDROXY-4-CARBOXY-5-UREIDOIMIDAZOLINE DECARBOXYLASE-RELATED"/>
    <property type="match status" value="1"/>
</dbReference>
<gene>
    <name evidence="8" type="primary">uao</name>
    <name evidence="8" type="ORF">PAM7971_03495</name>
</gene>
<dbReference type="SUPFAM" id="SSF158694">
    <property type="entry name" value="UraD-Like"/>
    <property type="match status" value="1"/>
</dbReference>
<keyword evidence="9" id="KW-1185">Reference proteome</keyword>
<dbReference type="Proteomes" id="UP000193307">
    <property type="component" value="Unassembled WGS sequence"/>
</dbReference>
<dbReference type="GO" id="GO:0006144">
    <property type="term" value="P:purine nucleobase metabolic process"/>
    <property type="evidence" value="ECO:0007669"/>
    <property type="project" value="UniProtKB-KW"/>
</dbReference>
<evidence type="ECO:0000313" key="8">
    <source>
        <dbReference type="EMBL" id="SLN66469.1"/>
    </source>
</evidence>
<name>A0A1Y5TNR7_9RHOB</name>
<dbReference type="GO" id="GO:0051997">
    <property type="term" value="F:2-oxo-4-hydroxy-4-carboxy-5-ureidoimidazoline decarboxylase activity"/>
    <property type="evidence" value="ECO:0007669"/>
    <property type="project" value="UniProtKB-EC"/>
</dbReference>
<evidence type="ECO:0000256" key="3">
    <source>
        <dbReference type="ARBA" id="ARBA00012257"/>
    </source>
</evidence>
<reference evidence="8 9" key="1">
    <citation type="submission" date="2017-03" db="EMBL/GenBank/DDBJ databases">
        <authorList>
            <person name="Afonso C.L."/>
            <person name="Miller P.J."/>
            <person name="Scott M.A."/>
            <person name="Spackman E."/>
            <person name="Goraichik I."/>
            <person name="Dimitrov K.M."/>
            <person name="Suarez D.L."/>
            <person name="Swayne D.E."/>
        </authorList>
    </citation>
    <scope>NUCLEOTIDE SEQUENCE [LARGE SCALE GENOMIC DNA]</scope>
    <source>
        <strain evidence="8 9">CECT 7971</strain>
    </source>
</reference>
<dbReference type="RefSeq" id="WP_085850573.1">
    <property type="nucleotide sequence ID" value="NZ_FNZV01000016.1"/>
</dbReference>
<protein>
    <recommendedName>
        <fullName evidence="3">2-oxo-4-hydroxy-4-carboxy-5-ureidoimidazoline decarboxylase</fullName>
        <ecNumber evidence="3">4.1.1.97</ecNumber>
    </recommendedName>
</protein>
<dbReference type="PANTHER" id="PTHR43466">
    <property type="entry name" value="2-OXO-4-HYDROXY-4-CARBOXY-5-UREIDOIMIDAZOLINE DECARBOXYLASE-RELATED"/>
    <property type="match status" value="1"/>
</dbReference>
<dbReference type="UniPathway" id="UPA00394">
    <property type="reaction ID" value="UER00652"/>
</dbReference>
<keyword evidence="6" id="KW-0456">Lyase</keyword>
<dbReference type="OrthoDB" id="9800909at2"/>
<comment type="catalytic activity">
    <reaction evidence="1">
        <text>5-hydroxy-2-oxo-4-ureido-2,5-dihydro-1H-imidazole-5-carboxylate + H(+) = (S)-allantoin + CO2</text>
        <dbReference type="Rhea" id="RHEA:26301"/>
        <dbReference type="ChEBI" id="CHEBI:15378"/>
        <dbReference type="ChEBI" id="CHEBI:15678"/>
        <dbReference type="ChEBI" id="CHEBI:16526"/>
        <dbReference type="ChEBI" id="CHEBI:58639"/>
        <dbReference type="EC" id="4.1.1.97"/>
    </reaction>
</comment>
<dbReference type="EMBL" id="FWFW01000015">
    <property type="protein sequence ID" value="SLN66469.1"/>
    <property type="molecule type" value="Genomic_DNA"/>
</dbReference>
<dbReference type="AlphaFoldDB" id="A0A1Y5TNR7"/>
<proteinExistence type="predicted"/>
<dbReference type="InterPro" id="IPR017580">
    <property type="entry name" value="OHCU_decarboxylase-1"/>
</dbReference>
<dbReference type="InterPro" id="IPR036778">
    <property type="entry name" value="OHCU_decarboxylase_sf"/>
</dbReference>
<organism evidence="8 9">
    <name type="scientific">Pacificibacter marinus</name>
    <dbReference type="NCBI Taxonomy" id="658057"/>
    <lineage>
        <taxon>Bacteria</taxon>
        <taxon>Pseudomonadati</taxon>
        <taxon>Pseudomonadota</taxon>
        <taxon>Alphaproteobacteria</taxon>
        <taxon>Rhodobacterales</taxon>
        <taxon>Roseobacteraceae</taxon>
        <taxon>Pacificibacter</taxon>
    </lineage>
</organism>
<dbReference type="STRING" id="658057.SAMN04488032_11674"/>
<evidence type="ECO:0000259" key="7">
    <source>
        <dbReference type="Pfam" id="PF09349"/>
    </source>
</evidence>
<dbReference type="InterPro" id="IPR018020">
    <property type="entry name" value="OHCU_decarboxylase"/>
</dbReference>
<feature type="domain" description="Oxo-4-hydroxy-4-carboxy-5-ureidoimidazoline decarboxylase" evidence="7">
    <location>
        <begin position="13"/>
        <end position="169"/>
    </location>
</feature>